<evidence type="ECO:0000313" key="2">
    <source>
        <dbReference type="EMBL" id="KAG0719059.1"/>
    </source>
</evidence>
<accession>A0A8J5CQS3</accession>
<gene>
    <name evidence="2" type="ORF">GWK47_051278</name>
</gene>
<proteinExistence type="predicted"/>
<evidence type="ECO:0000313" key="3">
    <source>
        <dbReference type="Proteomes" id="UP000770661"/>
    </source>
</evidence>
<reference evidence="2" key="1">
    <citation type="submission" date="2020-07" db="EMBL/GenBank/DDBJ databases">
        <title>The High-quality genome of the commercially important snow crab, Chionoecetes opilio.</title>
        <authorList>
            <person name="Jeong J.-H."/>
            <person name="Ryu S."/>
        </authorList>
    </citation>
    <scope>NUCLEOTIDE SEQUENCE</scope>
    <source>
        <strain evidence="2">MADBK_172401_WGS</strain>
        <tissue evidence="2">Digestive gland</tissue>
    </source>
</reference>
<feature type="compositionally biased region" description="Basic and acidic residues" evidence="1">
    <location>
        <begin position="230"/>
        <end position="242"/>
    </location>
</feature>
<dbReference type="Proteomes" id="UP000770661">
    <property type="component" value="Unassembled WGS sequence"/>
</dbReference>
<dbReference type="AlphaFoldDB" id="A0A8J5CQS3"/>
<dbReference type="OrthoDB" id="6372711at2759"/>
<sequence>MVHSLQRLLFSLPSVGWKITLRGCLPTAISGATRELMLLQKMALSEVNITPLPLPLSTAKRSFLMSAAPPGIGRSATPSVPLPGSISYRLLPAAVDKTTSRVLDVALTRLRIAHARPSALVQERPRISLDHFLLQCPRFPSHRQLLRGQLIALNVTTFDLPTLLAAAAVHPSTTPAGHPPHLDTNYSYVLVFIDVYLTLLWSVVWQWVVQYNLGWVKYCTDFPEIQRDDDSGKLKSDVRNGDRTTMPTYARDKLDTPSPTRVCGSPFWVVYPLGGGGSRGTTPLIGAPVWARGKGKPSGPPGFLFGEGASTTWGEELGFLVFGHRRLKGAWMSPTPRWALCR</sequence>
<feature type="region of interest" description="Disordered" evidence="1">
    <location>
        <begin position="230"/>
        <end position="257"/>
    </location>
</feature>
<keyword evidence="3" id="KW-1185">Reference proteome</keyword>
<protein>
    <submittedName>
        <fullName evidence="2">Uncharacterized protein</fullName>
    </submittedName>
</protein>
<evidence type="ECO:0000256" key="1">
    <source>
        <dbReference type="SAM" id="MobiDB-lite"/>
    </source>
</evidence>
<name>A0A8J5CQS3_CHIOP</name>
<comment type="caution">
    <text evidence="2">The sequence shown here is derived from an EMBL/GenBank/DDBJ whole genome shotgun (WGS) entry which is preliminary data.</text>
</comment>
<organism evidence="2 3">
    <name type="scientific">Chionoecetes opilio</name>
    <name type="common">Atlantic snow crab</name>
    <name type="synonym">Cancer opilio</name>
    <dbReference type="NCBI Taxonomy" id="41210"/>
    <lineage>
        <taxon>Eukaryota</taxon>
        <taxon>Metazoa</taxon>
        <taxon>Ecdysozoa</taxon>
        <taxon>Arthropoda</taxon>
        <taxon>Crustacea</taxon>
        <taxon>Multicrustacea</taxon>
        <taxon>Malacostraca</taxon>
        <taxon>Eumalacostraca</taxon>
        <taxon>Eucarida</taxon>
        <taxon>Decapoda</taxon>
        <taxon>Pleocyemata</taxon>
        <taxon>Brachyura</taxon>
        <taxon>Eubrachyura</taxon>
        <taxon>Majoidea</taxon>
        <taxon>Majidae</taxon>
        <taxon>Chionoecetes</taxon>
    </lineage>
</organism>
<dbReference type="EMBL" id="JACEEZ010015117">
    <property type="protein sequence ID" value="KAG0719059.1"/>
    <property type="molecule type" value="Genomic_DNA"/>
</dbReference>